<dbReference type="EMBL" id="SRZB01000090">
    <property type="protein sequence ID" value="TGX96104.1"/>
    <property type="molecule type" value="Genomic_DNA"/>
</dbReference>
<sequence>MARKSRKNIPEVVSSATVQTDVSRPFRAGLYARISMETEETLERGTIETQVELMKNFVADTEDISVAEVYKDSDYSGTNFDRPGFVQMMEDIKHGKINCVIVKDLSRLGRNYVETSNYIERVFPFFHVRFLAVTDDFDSFREGVDLTVPLKNIINEFYSKDLAKKSSSAKKALWKKGKFTSAWEPYGYRKSEEDHHQLIVDEEAADHLKSIFSMYMDGRSYSDIARQLNKDGVLSPTLQRKFYKTGEKPLPESKPWNNYEVKRVLQDVHCTGDSVFGKYQQSVFQGNKQRNRPESEWVHVENTHEGIIDRELFQQVQSKIQEYTEAYKKKHQQNNGAIRNHNFYTGKIWCGGCGNRMTLSRERNGTFFYICGANTNHKSGGKQCKGHRVRKEYVDDDVLRLIQTHMKTVLDTEKMIQEMNTASKNQTQYLLLDKEVGKLRRELSRISKRKSDLYEDYSERLITEEEYIQFSRIYSNEIENIKSRLDTVLAAQVRYSQDYHIEEGWGNVIHTYMSKRKLTKEMADAFVDSIIIHGKYEYEIKLVYDDQFADLQKLKKEKERSQDDRS</sequence>
<accession>A0AC61QV09</accession>
<evidence type="ECO:0000313" key="2">
    <source>
        <dbReference type="Proteomes" id="UP000307720"/>
    </source>
</evidence>
<dbReference type="Proteomes" id="UP000307720">
    <property type="component" value="Unassembled WGS sequence"/>
</dbReference>
<proteinExistence type="predicted"/>
<gene>
    <name evidence="1" type="ORF">E5357_17390</name>
</gene>
<protein>
    <submittedName>
        <fullName evidence="1">Recombinase RecB</fullName>
    </submittedName>
</protein>
<reference evidence="1" key="1">
    <citation type="submission" date="2019-04" db="EMBL/GenBank/DDBJ databases">
        <title>Microbes associate with the intestines of laboratory mice.</title>
        <authorList>
            <person name="Navarre W."/>
            <person name="Wong E."/>
            <person name="Huang K."/>
            <person name="Tropini C."/>
            <person name="Ng K."/>
            <person name="Yu B."/>
        </authorList>
    </citation>
    <scope>NUCLEOTIDE SEQUENCE</scope>
    <source>
        <strain evidence="1">NM72_1-8</strain>
    </source>
</reference>
<evidence type="ECO:0000313" key="1">
    <source>
        <dbReference type="EMBL" id="TGX96104.1"/>
    </source>
</evidence>
<comment type="caution">
    <text evidence="1">The sequence shown here is derived from an EMBL/GenBank/DDBJ whole genome shotgun (WGS) entry which is preliminary data.</text>
</comment>
<keyword evidence="2" id="KW-1185">Reference proteome</keyword>
<name>A0AC61QV09_9FIRM</name>
<organism evidence="1 2">
    <name type="scientific">Hominisplanchenecus murintestinalis</name>
    <dbReference type="NCBI Taxonomy" id="2941517"/>
    <lineage>
        <taxon>Bacteria</taxon>
        <taxon>Bacillati</taxon>
        <taxon>Bacillota</taxon>
        <taxon>Clostridia</taxon>
        <taxon>Lachnospirales</taxon>
        <taxon>Lachnospiraceae</taxon>
        <taxon>Hominisplanchenecus</taxon>
    </lineage>
</organism>